<feature type="domain" description="BRCT" evidence="7">
    <location>
        <begin position="1"/>
        <end position="68"/>
    </location>
</feature>
<dbReference type="Gene3D" id="3.40.50.10190">
    <property type="entry name" value="BRCT domain"/>
    <property type="match status" value="6"/>
</dbReference>
<dbReference type="PANTHER" id="PTHR23196">
    <property type="entry name" value="PAX TRANSCRIPTION ACTIVATION DOMAIN INTERACTING PROTEIN"/>
    <property type="match status" value="1"/>
</dbReference>
<dbReference type="AlphaFoldDB" id="A0A6V7H2I9"/>
<dbReference type="InterPro" id="IPR001357">
    <property type="entry name" value="BRCT_dom"/>
</dbReference>
<comment type="caution">
    <text evidence="8">The sequence shown here is derived from an EMBL/GenBank/DDBJ whole genome shotgun (WGS) entry which is preliminary data.</text>
</comment>
<feature type="compositionally biased region" description="Low complexity" evidence="6">
    <location>
        <begin position="290"/>
        <end position="311"/>
    </location>
</feature>
<dbReference type="SUPFAM" id="SSF52113">
    <property type="entry name" value="BRCT domain"/>
    <property type="match status" value="5"/>
</dbReference>
<evidence type="ECO:0000313" key="8">
    <source>
        <dbReference type="EMBL" id="CAD1473313.1"/>
    </source>
</evidence>
<gene>
    <name evidence="8" type="ORF">MHI_LOCUS370562</name>
</gene>
<feature type="domain" description="BRCT" evidence="7">
    <location>
        <begin position="924"/>
        <end position="989"/>
    </location>
</feature>
<dbReference type="Pfam" id="PF16589">
    <property type="entry name" value="BRCT_2"/>
    <property type="match status" value="1"/>
</dbReference>
<feature type="compositionally biased region" description="Polar residues" evidence="6">
    <location>
        <begin position="249"/>
        <end position="264"/>
    </location>
</feature>
<dbReference type="InterPro" id="IPR036420">
    <property type="entry name" value="BRCT_dom_sf"/>
</dbReference>
<feature type="region of interest" description="Disordered" evidence="6">
    <location>
        <begin position="375"/>
        <end position="396"/>
    </location>
</feature>
<dbReference type="OrthoDB" id="342264at2759"/>
<sequence length="1263" mass="143184">ILNLLQEGGAERSNYFSDFVTHLIAGYDALENDISAAKDIYEIPAVTQNWILYSVKCNKLLPPQYFSPEDTQLFSNIRACVSQISRADSKSLWAMITLQGGKCQLRLDRYCTHLITGKAAGLKYETAMRHPIQIVTPDWVTECCKKGTIISEVEYHPRLLIYPNSSTAMITGFMDEDTENNTAQEEQERTKAMLEQLKQRMPWNQPSPPVSSNNSHNINTATATVTTIPYTTNGQNNVNPQQHLPRPIPTTSLSNASTIASSVSDQNVTQTTWLPQTSQQNNVTQMKSVPPQIQQPELSPQQHQQQQMNMQHTLLQQQQQLNQQQLTHQQLQQQQYTQQQLLNQQQSPQLTTQQQQQLIGTQQQSLTQQPLMSQQQQQQQINSQLPQHQMSSSQLLTQQKQLSQHQILSQQHLSQQQQLTPQQQLVQQQQVQLTPQQQQQIVLQQQIPTQQQQIGTQQHQLNQQQAPPQQLTSEQRQLILLQQQQQQQKIQQISQQLQQSAPQSSQQFVIRDGQLQQQPQNQQLMGPNQQGFIVQRDSQWQQQQYHLQLQRQQQQQIGPQRPSGQWSQQPPQPPRQLIQLDAQTHQQLQQMDPQQRAQFIQKIQKQRNLLLQRQMQNRQAQQGAHIAVIRSPGKPVQPGGLQWIQQQRPQMIGPQIAQTPGQKPVHSGVQPPALTPINSSNQVIVQASQNQQQQQQSAQQEPPLTSLSNNTQLPPDQQLVVNAKTKTALANMLTSRLQGSATEGSAAGQLRLMTAQHRPPPPPSQDPQLLAAYQRRTVGNITNGAPPGAPIKMQYAPVVPQAKAQFYGHNPNLKLPPDLFLLGCIFVIVEYDVQRPNDVSIWKQVIERHGGEVEPQYCTRATHILAITQKHPTVVQALREGKRCVSAHWLSDVVSKQQVVPPWHALHFPTPFSLTELPCAKQIVSLSGFEGEERAKVKYMLEALGAKVTNYFTRHNTLLVCRRPDGQKYKKAREWQTGVVNAQWLTDLLCGQMNALHQTENPKYQQYSLSNPFRLDYSLVPHLMAAWKMPINITQESYDKVKQVGQGPNSIRKYKKPRLDGPLLNKDPHLLGLDEPIVVSNPDPPPPDKQPRILFSGINPRKHAKRIRELGGALAASWRDATHLVMTAPRRTVKLLCCLSRCKYIVTLQWLLDCSARNTFLDESGYMLGDPEFEKNFNCNIEKALASPNRGTVLKGKIFYVTPSVIPSPPAIAEIIESAGGTMEKTRRSIAQIQEMNSNKLTYIIITHENDLHLLSDILRVNI</sequence>
<keyword evidence="2" id="KW-0227">DNA damage</keyword>
<feature type="region of interest" description="Disordered" evidence="6">
    <location>
        <begin position="551"/>
        <end position="574"/>
    </location>
</feature>
<name>A0A6V7H2I9_9HYME</name>
<dbReference type="Pfam" id="PF16770">
    <property type="entry name" value="RTT107_BRCT_5"/>
    <property type="match status" value="1"/>
</dbReference>
<keyword evidence="3" id="KW-0539">Nucleus</keyword>
<comment type="subcellular location">
    <subcellularLocation>
        <location evidence="1">Nucleus</location>
    </subcellularLocation>
</comment>
<dbReference type="CDD" id="cd17730">
    <property type="entry name" value="BRCT_PAXIP1_rpt4"/>
    <property type="match status" value="1"/>
</dbReference>
<dbReference type="CDD" id="cd17710">
    <property type="entry name" value="BRCT_PAXIP1_rpt2"/>
    <property type="match status" value="1"/>
</dbReference>
<evidence type="ECO:0000259" key="7">
    <source>
        <dbReference type="PROSITE" id="PS50172"/>
    </source>
</evidence>
<dbReference type="Pfam" id="PF12738">
    <property type="entry name" value="PTCB-BRCT"/>
    <property type="match status" value="2"/>
</dbReference>
<dbReference type="Pfam" id="PF00533">
    <property type="entry name" value="BRCT"/>
    <property type="match status" value="1"/>
</dbReference>
<organism evidence="8 9">
    <name type="scientific">Heterotrigona itama</name>
    <dbReference type="NCBI Taxonomy" id="395501"/>
    <lineage>
        <taxon>Eukaryota</taxon>
        <taxon>Metazoa</taxon>
        <taxon>Ecdysozoa</taxon>
        <taxon>Arthropoda</taxon>
        <taxon>Hexapoda</taxon>
        <taxon>Insecta</taxon>
        <taxon>Pterygota</taxon>
        <taxon>Neoptera</taxon>
        <taxon>Endopterygota</taxon>
        <taxon>Hymenoptera</taxon>
        <taxon>Apocrita</taxon>
        <taxon>Aculeata</taxon>
        <taxon>Apoidea</taxon>
        <taxon>Anthophila</taxon>
        <taxon>Apidae</taxon>
        <taxon>Heterotrigona</taxon>
    </lineage>
</organism>
<feature type="domain" description="BRCT" evidence="7">
    <location>
        <begin position="816"/>
        <end position="901"/>
    </location>
</feature>
<feature type="region of interest" description="Disordered" evidence="6">
    <location>
        <begin position="233"/>
        <end position="264"/>
    </location>
</feature>
<dbReference type="SMART" id="SM00292">
    <property type="entry name" value="BRCT"/>
    <property type="match status" value="4"/>
</dbReference>
<dbReference type="Proteomes" id="UP000752696">
    <property type="component" value="Unassembled WGS sequence"/>
</dbReference>
<feature type="compositionally biased region" description="Polar residues" evidence="6">
    <location>
        <begin position="702"/>
        <end position="715"/>
    </location>
</feature>
<evidence type="ECO:0000256" key="4">
    <source>
        <dbReference type="ARBA" id="ARBA00023858"/>
    </source>
</evidence>
<feature type="compositionally biased region" description="Polar residues" evidence="6">
    <location>
        <begin position="276"/>
        <end position="287"/>
    </location>
</feature>
<dbReference type="InterPro" id="IPR051579">
    <property type="entry name" value="DDR_Transcriptional_Reg"/>
</dbReference>
<protein>
    <recommendedName>
        <fullName evidence="4">PAX-interacting protein 1</fullName>
    </recommendedName>
    <alternativeName>
        <fullName evidence="5">PAX transactivation activation domain-interacting protein</fullName>
    </alternativeName>
</protein>
<evidence type="ECO:0000256" key="5">
    <source>
        <dbReference type="ARBA" id="ARBA00030146"/>
    </source>
</evidence>
<feature type="domain" description="BRCT" evidence="7">
    <location>
        <begin position="1105"/>
        <end position="1168"/>
    </location>
</feature>
<evidence type="ECO:0000256" key="3">
    <source>
        <dbReference type="ARBA" id="ARBA00023242"/>
    </source>
</evidence>
<feature type="non-terminal residue" evidence="8">
    <location>
        <position position="1"/>
    </location>
</feature>
<evidence type="ECO:0000256" key="6">
    <source>
        <dbReference type="SAM" id="MobiDB-lite"/>
    </source>
</evidence>
<dbReference type="PROSITE" id="PS50172">
    <property type="entry name" value="BRCT"/>
    <property type="match status" value="5"/>
</dbReference>
<feature type="region of interest" description="Disordered" evidence="6">
    <location>
        <begin position="276"/>
        <end position="311"/>
    </location>
</feature>
<evidence type="ECO:0000313" key="9">
    <source>
        <dbReference type="Proteomes" id="UP000752696"/>
    </source>
</evidence>
<reference evidence="8" key="1">
    <citation type="submission" date="2020-07" db="EMBL/GenBank/DDBJ databases">
        <authorList>
            <person name="Nazaruddin N."/>
        </authorList>
    </citation>
    <scope>NUCLEOTIDE SEQUENCE</scope>
</reference>
<dbReference type="GO" id="GO:0044666">
    <property type="term" value="C:MLL3/4 complex"/>
    <property type="evidence" value="ECO:0007669"/>
    <property type="project" value="TreeGrafter"/>
</dbReference>
<dbReference type="GO" id="GO:0006974">
    <property type="term" value="P:DNA damage response"/>
    <property type="evidence" value="ECO:0007669"/>
    <property type="project" value="UniProtKB-KW"/>
</dbReference>
<dbReference type="CDD" id="cd17711">
    <property type="entry name" value="BRCT_PAXIP1_rpt3"/>
    <property type="match status" value="1"/>
</dbReference>
<proteinExistence type="predicted"/>
<feature type="non-terminal residue" evidence="8">
    <location>
        <position position="1263"/>
    </location>
</feature>
<evidence type="ECO:0000256" key="2">
    <source>
        <dbReference type="ARBA" id="ARBA00022763"/>
    </source>
</evidence>
<feature type="domain" description="BRCT" evidence="7">
    <location>
        <begin position="69"/>
        <end position="157"/>
    </location>
</feature>
<feature type="compositionally biased region" description="Low complexity" evidence="6">
    <location>
        <begin position="679"/>
        <end position="700"/>
    </location>
</feature>
<dbReference type="EMBL" id="CAJDYZ010006377">
    <property type="protein sequence ID" value="CAD1473313.1"/>
    <property type="molecule type" value="Genomic_DNA"/>
</dbReference>
<accession>A0A6V7H2I9</accession>
<evidence type="ECO:0000256" key="1">
    <source>
        <dbReference type="ARBA" id="ARBA00004123"/>
    </source>
</evidence>
<feature type="region of interest" description="Disordered" evidence="6">
    <location>
        <begin position="655"/>
        <end position="715"/>
    </location>
</feature>
<keyword evidence="9" id="KW-1185">Reference proteome</keyword>
<dbReference type="PANTHER" id="PTHR23196:SF1">
    <property type="entry name" value="PAX-INTERACTING PROTEIN 1"/>
    <property type="match status" value="1"/>
</dbReference>